<dbReference type="Proteomes" id="UP000663850">
    <property type="component" value="Unassembled WGS sequence"/>
</dbReference>
<evidence type="ECO:0008006" key="3">
    <source>
        <dbReference type="Google" id="ProtNLM"/>
    </source>
</evidence>
<dbReference type="EMBL" id="CAJMWZ010000056">
    <property type="protein sequence ID" value="CAE6410398.1"/>
    <property type="molecule type" value="Genomic_DNA"/>
</dbReference>
<comment type="caution">
    <text evidence="1">The sequence shown here is derived from an EMBL/GenBank/DDBJ whole genome shotgun (WGS) entry which is preliminary data.</text>
</comment>
<reference evidence="1" key="1">
    <citation type="submission" date="2021-01" db="EMBL/GenBank/DDBJ databases">
        <authorList>
            <person name="Kaushik A."/>
        </authorList>
    </citation>
    <scope>NUCLEOTIDE SEQUENCE</scope>
    <source>
        <strain evidence="1">Type strain: AG8-Rh-89/</strain>
    </source>
</reference>
<sequence>MADLLPDGEQELVSNALSAAVRENKTAILIYAQLLHSQQREFVVCQISISVAGNLQFVYVSGSTDALGFHESHILPLTMLKLLPDEEQEPVRDALSAVVRENKTAIVIYARLLHATRRRFVPCQITVSFANNVIVGGICEASFDIIGETARDRTAEEVIVVSTEHTDHPGMVGYPAYNWTGTQFARTILLLQRFSSECTITNCSNNAILDNETCIGQSIFKYAAPQDEDSSFVGDLRRSKPEADSPANIGFTYHTFSLRPAGGNQQGPNQPMFLGASEFRVSAVGFTTSDGIVLVLKRES</sequence>
<name>A0A8H2WVJ1_9AGAM</name>
<organism evidence="1 2">
    <name type="scientific">Rhizoctonia solani</name>
    <dbReference type="NCBI Taxonomy" id="456999"/>
    <lineage>
        <taxon>Eukaryota</taxon>
        <taxon>Fungi</taxon>
        <taxon>Dikarya</taxon>
        <taxon>Basidiomycota</taxon>
        <taxon>Agaricomycotina</taxon>
        <taxon>Agaricomycetes</taxon>
        <taxon>Cantharellales</taxon>
        <taxon>Ceratobasidiaceae</taxon>
        <taxon>Rhizoctonia</taxon>
    </lineage>
</organism>
<proteinExistence type="predicted"/>
<dbReference type="AlphaFoldDB" id="A0A8H2WVJ1"/>
<accession>A0A8H2WVJ1</accession>
<protein>
    <recommendedName>
        <fullName evidence="3">PAS domain-containing protein</fullName>
    </recommendedName>
</protein>
<gene>
    <name evidence="1" type="ORF">RDB_LOCUS690</name>
</gene>
<evidence type="ECO:0000313" key="2">
    <source>
        <dbReference type="Proteomes" id="UP000663850"/>
    </source>
</evidence>
<evidence type="ECO:0000313" key="1">
    <source>
        <dbReference type="EMBL" id="CAE6410398.1"/>
    </source>
</evidence>